<evidence type="ECO:0000313" key="2">
    <source>
        <dbReference type="EMBL" id="BAH73517.1"/>
    </source>
</evidence>
<dbReference type="Pfam" id="PF08241">
    <property type="entry name" value="Methyltransf_11"/>
    <property type="match status" value="1"/>
</dbReference>
<dbReference type="InterPro" id="IPR050508">
    <property type="entry name" value="Methyltransf_Superfamily"/>
</dbReference>
<dbReference type="eggNOG" id="COG2226">
    <property type="taxonomic scope" value="Bacteria"/>
</dbReference>
<keyword evidence="3" id="KW-1185">Reference proteome</keyword>
<dbReference type="KEGG" id="dma:DMR_00260"/>
<dbReference type="InterPro" id="IPR029063">
    <property type="entry name" value="SAM-dependent_MTases_sf"/>
</dbReference>
<sequence>MWDKETARRYDAWFQTGPGAFALGREMRLLERMTAAWPRRGQRLLEIGCGTGVFLDALHQAGFDVTGLDASPHMLEEARVRLGAKADLHLGDAGHLPFDDKQFDFAVLLTVLEFCPDPGLVLREAARVARKAVLVGFLNRASCYGLSCKLWPGTTGKLLRHACWFTPWGLSRLVRQNLGPRPLRMGSVLVGPKSTWREATPWRQLNSWMLPLPVGAVCACAVSLTREPVVTPLPAFRAGVCAGCQPGF</sequence>
<dbReference type="Proteomes" id="UP000009071">
    <property type="component" value="Chromosome"/>
</dbReference>
<evidence type="ECO:0000259" key="1">
    <source>
        <dbReference type="Pfam" id="PF08241"/>
    </source>
</evidence>
<proteinExistence type="predicted"/>
<dbReference type="EMBL" id="AP010904">
    <property type="protein sequence ID" value="BAH73517.1"/>
    <property type="molecule type" value="Genomic_DNA"/>
</dbReference>
<gene>
    <name evidence="2" type="ordered locus">DMR_00260</name>
</gene>
<feature type="domain" description="Methyltransferase type 11" evidence="1">
    <location>
        <begin position="45"/>
        <end position="131"/>
    </location>
</feature>
<protein>
    <recommendedName>
        <fullName evidence="1">Methyltransferase type 11 domain-containing protein</fullName>
    </recommendedName>
</protein>
<dbReference type="HOGENOM" id="CLU_037990_14_0_7"/>
<dbReference type="SUPFAM" id="SSF53335">
    <property type="entry name" value="S-adenosyl-L-methionine-dependent methyltransferases"/>
    <property type="match status" value="1"/>
</dbReference>
<dbReference type="PANTHER" id="PTHR42912:SF80">
    <property type="entry name" value="METHYLTRANSFERASE DOMAIN-CONTAINING PROTEIN"/>
    <property type="match status" value="1"/>
</dbReference>
<dbReference type="OrthoDB" id="9782767at2"/>
<dbReference type="GO" id="GO:0008757">
    <property type="term" value="F:S-adenosylmethionine-dependent methyltransferase activity"/>
    <property type="evidence" value="ECO:0007669"/>
    <property type="project" value="InterPro"/>
</dbReference>
<dbReference type="InterPro" id="IPR013216">
    <property type="entry name" value="Methyltransf_11"/>
</dbReference>
<dbReference type="PANTHER" id="PTHR42912">
    <property type="entry name" value="METHYLTRANSFERASE"/>
    <property type="match status" value="1"/>
</dbReference>
<dbReference type="CDD" id="cd02440">
    <property type="entry name" value="AdoMet_MTases"/>
    <property type="match status" value="1"/>
</dbReference>
<name>C4XT35_SOLM1</name>
<organism evidence="2 3">
    <name type="scientific">Solidesulfovibrio magneticus (strain ATCC 700980 / DSM 13731 / RS-1)</name>
    <name type="common">Desulfovibrio magneticus</name>
    <dbReference type="NCBI Taxonomy" id="573370"/>
    <lineage>
        <taxon>Bacteria</taxon>
        <taxon>Pseudomonadati</taxon>
        <taxon>Thermodesulfobacteriota</taxon>
        <taxon>Desulfovibrionia</taxon>
        <taxon>Desulfovibrionales</taxon>
        <taxon>Desulfovibrionaceae</taxon>
        <taxon>Solidesulfovibrio</taxon>
    </lineage>
</organism>
<dbReference type="STRING" id="573370.DMR_00260"/>
<accession>C4XT35</accession>
<dbReference type="Gene3D" id="3.40.50.150">
    <property type="entry name" value="Vaccinia Virus protein VP39"/>
    <property type="match status" value="1"/>
</dbReference>
<reference evidence="2 3" key="1">
    <citation type="journal article" date="2009" name="Genome Res.">
        <title>Whole genome sequence of Desulfovibrio magneticus strain RS-1 revealed common gene clusters in magnetotactic bacteria.</title>
        <authorList>
            <person name="Nakazawa H."/>
            <person name="Arakaki A."/>
            <person name="Narita-Yamada S."/>
            <person name="Yashiro I."/>
            <person name="Jinno K."/>
            <person name="Aoki N."/>
            <person name="Tsuruyama A."/>
            <person name="Okamura Y."/>
            <person name="Tanikawa S."/>
            <person name="Fujita N."/>
            <person name="Takeyama H."/>
            <person name="Matsunaga T."/>
        </authorList>
    </citation>
    <scope>NUCLEOTIDE SEQUENCE [LARGE SCALE GENOMIC DNA]</scope>
    <source>
        <strain evidence="3">ATCC 700980 / DSM 13731 / RS-1</strain>
    </source>
</reference>
<dbReference type="AlphaFoldDB" id="C4XT35"/>
<dbReference type="RefSeq" id="WP_012749610.1">
    <property type="nucleotide sequence ID" value="NC_012796.1"/>
</dbReference>
<evidence type="ECO:0000313" key="3">
    <source>
        <dbReference type="Proteomes" id="UP000009071"/>
    </source>
</evidence>